<organism evidence="2 3">
    <name type="scientific">Gordonia westfalica</name>
    <dbReference type="NCBI Taxonomy" id="158898"/>
    <lineage>
        <taxon>Bacteria</taxon>
        <taxon>Bacillati</taxon>
        <taxon>Actinomycetota</taxon>
        <taxon>Actinomycetes</taxon>
        <taxon>Mycobacteriales</taxon>
        <taxon>Gordoniaceae</taxon>
        <taxon>Gordonia</taxon>
    </lineage>
</organism>
<evidence type="ECO:0000313" key="3">
    <source>
        <dbReference type="Proteomes" id="UP000183180"/>
    </source>
</evidence>
<name>A0A1H2IFZ4_9ACTN</name>
<dbReference type="InterPro" id="IPR008030">
    <property type="entry name" value="NmrA-like"/>
</dbReference>
<dbReference type="Proteomes" id="UP000183180">
    <property type="component" value="Unassembled WGS sequence"/>
</dbReference>
<proteinExistence type="predicted"/>
<feature type="domain" description="NmrA-like" evidence="1">
    <location>
        <begin position="3"/>
        <end position="248"/>
    </location>
</feature>
<dbReference type="PANTHER" id="PTHR47129:SF1">
    <property type="entry name" value="NMRA-LIKE DOMAIN-CONTAINING PROTEIN"/>
    <property type="match status" value="1"/>
</dbReference>
<evidence type="ECO:0000313" key="2">
    <source>
        <dbReference type="EMBL" id="SDU43004.1"/>
    </source>
</evidence>
<dbReference type="CDD" id="cd05269">
    <property type="entry name" value="TMR_SDR_a"/>
    <property type="match status" value="1"/>
</dbReference>
<dbReference type="InterPro" id="IPR052718">
    <property type="entry name" value="NmrA-type_oxidoreductase"/>
</dbReference>
<dbReference type="RefSeq" id="WP_074852826.1">
    <property type="nucleotide sequence ID" value="NZ_FNLM01000034.1"/>
</dbReference>
<protein>
    <submittedName>
        <fullName evidence="2">NAD(P)H dehydrogenase (Quinone)</fullName>
    </submittedName>
</protein>
<accession>A0A1H2IFZ4</accession>
<dbReference type="EMBL" id="FNLM01000034">
    <property type="protein sequence ID" value="SDU43004.1"/>
    <property type="molecule type" value="Genomic_DNA"/>
</dbReference>
<evidence type="ECO:0000259" key="1">
    <source>
        <dbReference type="Pfam" id="PF05368"/>
    </source>
</evidence>
<dbReference type="Gene3D" id="3.40.50.720">
    <property type="entry name" value="NAD(P)-binding Rossmann-like Domain"/>
    <property type="match status" value="1"/>
</dbReference>
<gene>
    <name evidence="2" type="ORF">SAMN04488548_1341118</name>
</gene>
<dbReference type="PANTHER" id="PTHR47129">
    <property type="entry name" value="QUINONE OXIDOREDUCTASE 2"/>
    <property type="match status" value="1"/>
</dbReference>
<dbReference type="Gene3D" id="3.90.25.10">
    <property type="entry name" value="UDP-galactose 4-epimerase, domain 1"/>
    <property type="match status" value="1"/>
</dbReference>
<dbReference type="InterPro" id="IPR036291">
    <property type="entry name" value="NAD(P)-bd_dom_sf"/>
</dbReference>
<dbReference type="Pfam" id="PF05368">
    <property type="entry name" value="NmrA"/>
    <property type="match status" value="1"/>
</dbReference>
<sequence>MTTAVTGATGQLGGLAIGELLARGVPAADIVAVVRDEAKAADLASKGVRIRVATYDDPAALRRALDGVDKLLLVSGSEVGRRVPQHTNVIEAAEANGVGLIAYTSLLNASTSGLALAPEHVATEKRLAESSIPAVFLRNGWYWENYLQSIGQAVATGTLLGAAGDGKVAGAARVDYAAAAAAVLTSDADQGGKIYELGGDERLTYAELAKVIGDVAGKTVEYRDLPEADYAKVLADNGIPEQFAAVLAGSDAGIARGELDTTSGDLQALIGRSSTPVAEIVRAAIS</sequence>
<dbReference type="AlphaFoldDB" id="A0A1H2IFZ4"/>
<reference evidence="2 3" key="1">
    <citation type="submission" date="2016-10" db="EMBL/GenBank/DDBJ databases">
        <authorList>
            <person name="de Groot N.N."/>
        </authorList>
    </citation>
    <scope>NUCLEOTIDE SEQUENCE [LARGE SCALE GENOMIC DNA]</scope>
    <source>
        <strain evidence="2 3">DSM 44215</strain>
    </source>
</reference>
<dbReference type="STRING" id="158898.SAMN04488548_1341118"/>
<dbReference type="SUPFAM" id="SSF51735">
    <property type="entry name" value="NAD(P)-binding Rossmann-fold domains"/>
    <property type="match status" value="1"/>
</dbReference>
<dbReference type="OrthoDB" id="5510591at2"/>